<dbReference type="EMBL" id="QPGA01000007">
    <property type="protein sequence ID" value="RDE51497.1"/>
    <property type="molecule type" value="Genomic_DNA"/>
</dbReference>
<comment type="caution">
    <text evidence="3">The sequence shown here is derived from an EMBL/GenBank/DDBJ whole genome shotgun (WGS) entry which is preliminary data.</text>
</comment>
<evidence type="ECO:0000256" key="1">
    <source>
        <dbReference type="SAM" id="MobiDB-lite"/>
    </source>
</evidence>
<gene>
    <name evidence="3" type="ORF">DVS81_06125</name>
</gene>
<evidence type="ECO:0000313" key="4">
    <source>
        <dbReference type="Proteomes" id="UP000253831"/>
    </source>
</evidence>
<dbReference type="AlphaFoldDB" id="A0A369XTI3"/>
<dbReference type="Proteomes" id="UP000253831">
    <property type="component" value="Unassembled WGS sequence"/>
</dbReference>
<evidence type="ECO:0000259" key="2">
    <source>
        <dbReference type="Pfam" id="PF02470"/>
    </source>
</evidence>
<feature type="region of interest" description="Disordered" evidence="1">
    <location>
        <begin position="288"/>
        <end position="314"/>
    </location>
</feature>
<evidence type="ECO:0000313" key="3">
    <source>
        <dbReference type="EMBL" id="RDE51497.1"/>
    </source>
</evidence>
<dbReference type="InterPro" id="IPR003399">
    <property type="entry name" value="Mce/MlaD"/>
</dbReference>
<dbReference type="PANTHER" id="PTHR36698:SF2">
    <property type="entry name" value="MCE_MLAD DOMAIN-CONTAINING PROTEIN"/>
    <property type="match status" value="1"/>
</dbReference>
<dbReference type="Pfam" id="PF02470">
    <property type="entry name" value="MlaD"/>
    <property type="match status" value="1"/>
</dbReference>
<proteinExistence type="predicted"/>
<dbReference type="PANTHER" id="PTHR36698">
    <property type="entry name" value="BLL5892 PROTEIN"/>
    <property type="match status" value="1"/>
</dbReference>
<reference evidence="3 4" key="1">
    <citation type="submission" date="2018-05" db="EMBL/GenBank/DDBJ databases">
        <title>Integrated omic analyses show evidence that a Ca. Accumulibacter phosphatis strain performs denitrification under micro-aerobic conditions.</title>
        <authorList>
            <person name="Camejo P.Y."/>
            <person name="Katherine M.D."/>
            <person name="Daniel N.R."/>
        </authorList>
    </citation>
    <scope>NUCLEOTIDE SEQUENCE [LARGE SCALE GENOMIC DNA]</scope>
    <source>
        <strain evidence="3">UW-LDO-IC</strain>
    </source>
</reference>
<name>A0A369XTI3_9PROT</name>
<sequence>MENRSHALLAGLFTLLLGVAVVLSVWWIGGKHETSRDYIVVTRQNVTGLSLQGQVRYRGIRVGKVQTIELDPDDVRNILIRISVNDSVPVTRGTVAKMGYQGVTGIAHVLLEETGADLQPLPGNAGEASRILMRPSLIEELSDAGGATLRAAGEFLGKANKLLDNDNQQRFAGILANLEATTANANETISEFRQLLAQTPESLRRLNATLAHAEQAAGQATPLLLETRELVVRLQAVSKRVDGLLGDPSPSGVAALAPRLNELGSELSANSRQLQRVLQMLEEAPQSFVFGSPKHSPGPGEAGFVAPPKREGSP</sequence>
<feature type="domain" description="Mce/MlaD" evidence="2">
    <location>
        <begin position="38"/>
        <end position="111"/>
    </location>
</feature>
<accession>A0A369XTI3</accession>
<organism evidence="3 4">
    <name type="scientific">Candidatus Accumulibacter meliphilus</name>
    <dbReference type="NCBI Taxonomy" id="2211374"/>
    <lineage>
        <taxon>Bacteria</taxon>
        <taxon>Pseudomonadati</taxon>
        <taxon>Pseudomonadota</taxon>
        <taxon>Betaproteobacteria</taxon>
        <taxon>Candidatus Accumulibacter</taxon>
    </lineage>
</organism>
<protein>
    <submittedName>
        <fullName evidence="3">MCE family protein</fullName>
    </submittedName>
</protein>